<evidence type="ECO:0000313" key="2">
    <source>
        <dbReference type="EMBL" id="MBB6486552.1"/>
    </source>
</evidence>
<dbReference type="Gene3D" id="3.40.50.720">
    <property type="entry name" value="NAD(P)-binding Rossmann-like Domain"/>
    <property type="match status" value="1"/>
</dbReference>
<proteinExistence type="predicted"/>
<name>A0A7X0ITP9_9HYPH</name>
<dbReference type="InterPro" id="IPR008030">
    <property type="entry name" value="NmrA-like"/>
</dbReference>
<evidence type="ECO:0000259" key="1">
    <source>
        <dbReference type="Pfam" id="PF05368"/>
    </source>
</evidence>
<dbReference type="Pfam" id="PF05368">
    <property type="entry name" value="NmrA"/>
    <property type="match status" value="1"/>
</dbReference>
<comment type="caution">
    <text evidence="2">The sequence shown here is derived from an EMBL/GenBank/DDBJ whole genome shotgun (WGS) entry which is preliminary data.</text>
</comment>
<dbReference type="EMBL" id="JACHBG010000008">
    <property type="protein sequence ID" value="MBB6486552.1"/>
    <property type="molecule type" value="Genomic_DNA"/>
</dbReference>
<feature type="domain" description="NmrA-like" evidence="1">
    <location>
        <begin position="5"/>
        <end position="233"/>
    </location>
</feature>
<evidence type="ECO:0000313" key="3">
    <source>
        <dbReference type="Proteomes" id="UP000565576"/>
    </source>
</evidence>
<gene>
    <name evidence="2" type="ORF">GGD46_003847</name>
</gene>
<dbReference type="PANTHER" id="PTHR43162:SF1">
    <property type="entry name" value="PRESTALK A DIFFERENTIATION PROTEIN A"/>
    <property type="match status" value="1"/>
</dbReference>
<dbReference type="SUPFAM" id="SSF51735">
    <property type="entry name" value="NAD(P)-binding Rossmann-fold domains"/>
    <property type="match status" value="1"/>
</dbReference>
<protein>
    <submittedName>
        <fullName evidence="2">Uncharacterized protein YbjT (DUF2867 family)</fullName>
    </submittedName>
</protein>
<dbReference type="Proteomes" id="UP000565576">
    <property type="component" value="Unassembled WGS sequence"/>
</dbReference>
<dbReference type="Gene3D" id="3.90.25.10">
    <property type="entry name" value="UDP-galactose 4-epimerase, domain 1"/>
    <property type="match status" value="1"/>
</dbReference>
<accession>A0A7X0ITP9</accession>
<sequence length="278" mass="30043">MQMQNSTVAIIGGRGKTGGRVAERLEKRGIKVRAASRSTTPSFDWQDRSTWHQALEGASAAYVTFQPDLAVAWAADAIAAFAKTAIEAGVKHIVLLSGRGEDGAIRSEERLKAAGIDYTVLRASWFNQNFSEGAFVDGLLQGKLALPADNVAEPFVDADDLADAAVECLVDPRHRNQMYEMTGPRALTFRQAVAETALASGRYIGYETVPIDAFIAEMTAYGLPQEVTDLLRELFTQVLDGRNSPVMDGVSQILGRPAKDFSTYAHETAATGIWSAQS</sequence>
<dbReference type="InterPro" id="IPR051604">
    <property type="entry name" value="Ergot_Alk_Oxidoreductase"/>
</dbReference>
<dbReference type="AlphaFoldDB" id="A0A7X0ITP9"/>
<organism evidence="2 3">
    <name type="scientific">Rhizobium lusitanum</name>
    <dbReference type="NCBI Taxonomy" id="293958"/>
    <lineage>
        <taxon>Bacteria</taxon>
        <taxon>Pseudomonadati</taxon>
        <taxon>Pseudomonadota</taxon>
        <taxon>Alphaproteobacteria</taxon>
        <taxon>Hyphomicrobiales</taxon>
        <taxon>Rhizobiaceae</taxon>
        <taxon>Rhizobium/Agrobacterium group</taxon>
        <taxon>Rhizobium</taxon>
    </lineage>
</organism>
<reference evidence="2 3" key="1">
    <citation type="submission" date="2020-08" db="EMBL/GenBank/DDBJ databases">
        <title>Genomic Encyclopedia of Type Strains, Phase IV (KMG-V): Genome sequencing to study the core and pangenomes of soil and plant-associated prokaryotes.</title>
        <authorList>
            <person name="Whitman W."/>
        </authorList>
    </citation>
    <scope>NUCLEOTIDE SEQUENCE [LARGE SCALE GENOMIC DNA]</scope>
    <source>
        <strain evidence="2 3">SEMIA 4060</strain>
    </source>
</reference>
<dbReference type="PANTHER" id="PTHR43162">
    <property type="match status" value="1"/>
</dbReference>
<dbReference type="InterPro" id="IPR036291">
    <property type="entry name" value="NAD(P)-bd_dom_sf"/>
</dbReference>